<evidence type="ECO:0000313" key="1">
    <source>
        <dbReference type="EMBL" id="KAA6364672.1"/>
    </source>
</evidence>
<sequence>MSESLKQIVMMMLNKDPIRRPTTEQLLLHPEIAQRIQQFRRDINNEGNDQYIAIFIRCRKYAIFFIIINLLEY</sequence>
<protein>
    <recommendedName>
        <fullName evidence="3">Protein kinase domain-containing protein</fullName>
    </recommendedName>
</protein>
<reference evidence="1 2" key="1">
    <citation type="submission" date="2019-03" db="EMBL/GenBank/DDBJ databases">
        <title>Single cell metagenomics reveals metabolic interactions within the superorganism composed of flagellate Streblomastix strix and complex community of Bacteroidetes bacteria on its surface.</title>
        <authorList>
            <person name="Treitli S.C."/>
            <person name="Kolisko M."/>
            <person name="Husnik F."/>
            <person name="Keeling P."/>
            <person name="Hampl V."/>
        </authorList>
    </citation>
    <scope>NUCLEOTIDE SEQUENCE [LARGE SCALE GENOMIC DNA]</scope>
    <source>
        <strain evidence="1">ST1C</strain>
    </source>
</reference>
<name>A0A5J4U406_9EUKA</name>
<accession>A0A5J4U406</accession>
<dbReference type="AlphaFoldDB" id="A0A5J4U406"/>
<comment type="caution">
    <text evidence="1">The sequence shown here is derived from an EMBL/GenBank/DDBJ whole genome shotgun (WGS) entry which is preliminary data.</text>
</comment>
<dbReference type="EMBL" id="SNRW01021362">
    <property type="protein sequence ID" value="KAA6364672.1"/>
    <property type="molecule type" value="Genomic_DNA"/>
</dbReference>
<dbReference type="InterPro" id="IPR011009">
    <property type="entry name" value="Kinase-like_dom_sf"/>
</dbReference>
<dbReference type="Proteomes" id="UP000324800">
    <property type="component" value="Unassembled WGS sequence"/>
</dbReference>
<evidence type="ECO:0008006" key="3">
    <source>
        <dbReference type="Google" id="ProtNLM"/>
    </source>
</evidence>
<evidence type="ECO:0000313" key="2">
    <source>
        <dbReference type="Proteomes" id="UP000324800"/>
    </source>
</evidence>
<dbReference type="Gene3D" id="1.10.510.10">
    <property type="entry name" value="Transferase(Phosphotransferase) domain 1"/>
    <property type="match status" value="1"/>
</dbReference>
<organism evidence="1 2">
    <name type="scientific">Streblomastix strix</name>
    <dbReference type="NCBI Taxonomy" id="222440"/>
    <lineage>
        <taxon>Eukaryota</taxon>
        <taxon>Metamonada</taxon>
        <taxon>Preaxostyla</taxon>
        <taxon>Oxymonadida</taxon>
        <taxon>Streblomastigidae</taxon>
        <taxon>Streblomastix</taxon>
    </lineage>
</organism>
<dbReference type="SUPFAM" id="SSF56112">
    <property type="entry name" value="Protein kinase-like (PK-like)"/>
    <property type="match status" value="1"/>
</dbReference>
<gene>
    <name evidence="1" type="ORF">EZS28_039801</name>
</gene>
<dbReference type="OrthoDB" id="410920at2759"/>
<proteinExistence type="predicted"/>